<dbReference type="Proteomes" id="UP001234585">
    <property type="component" value="Chromosome"/>
</dbReference>
<dbReference type="InterPro" id="IPR029052">
    <property type="entry name" value="Metallo-depent_PP-like"/>
</dbReference>
<dbReference type="EMBL" id="CP132302">
    <property type="protein sequence ID" value="WLR99052.1"/>
    <property type="molecule type" value="Genomic_DNA"/>
</dbReference>
<evidence type="ECO:0000313" key="4">
    <source>
        <dbReference type="Proteomes" id="UP001234585"/>
    </source>
</evidence>
<dbReference type="PIRSF" id="PIRSF000883">
    <property type="entry name" value="Pesterase_MJ0912"/>
    <property type="match status" value="1"/>
</dbReference>
<evidence type="ECO:0000259" key="2">
    <source>
        <dbReference type="Pfam" id="PF12850"/>
    </source>
</evidence>
<dbReference type="SUPFAM" id="SSF56300">
    <property type="entry name" value="Metallo-dependent phosphatases"/>
    <property type="match status" value="1"/>
</dbReference>
<keyword evidence="4" id="KW-1185">Reference proteome</keyword>
<gene>
    <name evidence="3" type="ORF">Q9313_08540</name>
</gene>
<dbReference type="PANTHER" id="PTHR42850">
    <property type="entry name" value="METALLOPHOSPHOESTERASE"/>
    <property type="match status" value="1"/>
</dbReference>
<sequence length="247" mass="27024">MRIAVIADIHGNDLALEAVLADIDRRGIREIVNLGDHLSGALNAGRTADILLSRADIACIAGNHDRWLLEKQPDAMGSWDRRAHAQLAAHHLDWLTQLPPTRLVAGSVFLCHGTPAADTTYWLDEPSGEGVMQLSPVERIEALAGGIDHPVLLCGHTHIARAVRLRDGRLVVNPGSVGSPAYDDDEPVPHKVETGTPHARYAVIERHGDRWDATFHLVDYDHMAMARLAESRGELDWARALATGWLS</sequence>
<evidence type="ECO:0000313" key="3">
    <source>
        <dbReference type="EMBL" id="WLR99052.1"/>
    </source>
</evidence>
<dbReference type="InterPro" id="IPR011152">
    <property type="entry name" value="Pesterase_MJ0912"/>
</dbReference>
<accession>A0AA50CN49</accession>
<protein>
    <submittedName>
        <fullName evidence="3">Metallophosphoesterase family protein</fullName>
    </submittedName>
</protein>
<dbReference type="Pfam" id="PF12850">
    <property type="entry name" value="Metallophos_2"/>
    <property type="match status" value="1"/>
</dbReference>
<organism evidence="3 4">
    <name type="scientific">Shinella sumterensis</name>
    <dbReference type="NCBI Taxonomy" id="1967501"/>
    <lineage>
        <taxon>Bacteria</taxon>
        <taxon>Pseudomonadati</taxon>
        <taxon>Pseudomonadota</taxon>
        <taxon>Alphaproteobacteria</taxon>
        <taxon>Hyphomicrobiales</taxon>
        <taxon>Rhizobiaceae</taxon>
        <taxon>Shinella</taxon>
    </lineage>
</organism>
<feature type="domain" description="Calcineurin-like phosphoesterase" evidence="2">
    <location>
        <begin position="1"/>
        <end position="183"/>
    </location>
</feature>
<dbReference type="GO" id="GO:0005737">
    <property type="term" value="C:cytoplasm"/>
    <property type="evidence" value="ECO:0007669"/>
    <property type="project" value="TreeGrafter"/>
</dbReference>
<name>A0AA50CN49_9HYPH</name>
<dbReference type="GO" id="GO:0016791">
    <property type="term" value="F:phosphatase activity"/>
    <property type="evidence" value="ECO:0007669"/>
    <property type="project" value="TreeGrafter"/>
</dbReference>
<proteinExistence type="inferred from homology"/>
<evidence type="ECO:0000256" key="1">
    <source>
        <dbReference type="ARBA" id="ARBA00008950"/>
    </source>
</evidence>
<dbReference type="InterPro" id="IPR050126">
    <property type="entry name" value="Ap4A_hydrolase"/>
</dbReference>
<reference evidence="3 4" key="1">
    <citation type="submission" date="2023-08" db="EMBL/GenBank/DDBJ databases">
        <title>Pathogen: clinical or host-associated sample.</title>
        <authorList>
            <person name="Hergert J."/>
            <person name="Casey R."/>
            <person name="Wagner J."/>
            <person name="Young E.L."/>
            <person name="Oakeson K.F."/>
        </authorList>
    </citation>
    <scope>NUCLEOTIDE SEQUENCE [LARGE SCALE GENOMIC DNA]</scope>
    <source>
        <strain evidence="3 4">1760953</strain>
    </source>
</reference>
<comment type="similarity">
    <text evidence="1">Belongs to the metallophosphoesterase superfamily. YfcE family.</text>
</comment>
<dbReference type="AlphaFoldDB" id="A0AA50CN49"/>
<dbReference type="InterPro" id="IPR024654">
    <property type="entry name" value="Calcineurin-like_PHP_lpxH"/>
</dbReference>
<dbReference type="PANTHER" id="PTHR42850:SF2">
    <property type="entry name" value="BLL5683 PROTEIN"/>
    <property type="match status" value="1"/>
</dbReference>
<dbReference type="RefSeq" id="WP_306038565.1">
    <property type="nucleotide sequence ID" value="NZ_CP132302.1"/>
</dbReference>
<dbReference type="Gene3D" id="3.60.21.10">
    <property type="match status" value="1"/>
</dbReference>